<organism evidence="1 2">
    <name type="scientific">Nitrososphaera viennensis EN76</name>
    <dbReference type="NCBI Taxonomy" id="926571"/>
    <lineage>
        <taxon>Archaea</taxon>
        <taxon>Nitrososphaerota</taxon>
        <taxon>Nitrososphaeria</taxon>
        <taxon>Nitrososphaerales</taxon>
        <taxon>Nitrososphaeraceae</taxon>
        <taxon>Nitrososphaera</taxon>
    </lineage>
</organism>
<dbReference type="HOGENOM" id="CLU_3426355_0_0_2"/>
<dbReference type="STRING" id="926571.NVIE_1952"/>
<dbReference type="AlphaFoldDB" id="A0A060HKZ3"/>
<evidence type="ECO:0000313" key="1">
    <source>
        <dbReference type="EMBL" id="AIC16163.1"/>
    </source>
</evidence>
<dbReference type="KEGG" id="nvn:NVIE_1952"/>
<evidence type="ECO:0000313" key="2">
    <source>
        <dbReference type="Proteomes" id="UP000027093"/>
    </source>
</evidence>
<dbReference type="Proteomes" id="UP000027093">
    <property type="component" value="Chromosome"/>
</dbReference>
<gene>
    <name evidence="1" type="ORF">NVIE_1952</name>
</gene>
<proteinExistence type="predicted"/>
<accession>A0A060HKZ3</accession>
<reference evidence="1 2" key="1">
    <citation type="journal article" date="2014" name="Int. J. Syst. Evol. Microbiol.">
        <title>Nitrososphaera viennensis gen. nov., sp. nov., an aerobic and mesophilic, ammonia-oxidizing archaeon from soil and a member of the archaeal phylum Thaumarchaeota.</title>
        <authorList>
            <person name="Stieglmeier M."/>
            <person name="Klingl A."/>
            <person name="Alves R.J."/>
            <person name="Rittmann S.K."/>
            <person name="Melcher M."/>
            <person name="Leisch N."/>
            <person name="Schleper C."/>
        </authorList>
    </citation>
    <scope>NUCLEOTIDE SEQUENCE [LARGE SCALE GENOMIC DNA]</scope>
    <source>
        <strain evidence="1">EN76</strain>
    </source>
</reference>
<dbReference type="EMBL" id="CP007536">
    <property type="protein sequence ID" value="AIC16163.1"/>
    <property type="molecule type" value="Genomic_DNA"/>
</dbReference>
<name>A0A060HKZ3_9ARCH</name>
<sequence>MLKLIGRRAKRAPKITDYVGT</sequence>
<keyword evidence="2" id="KW-1185">Reference proteome</keyword>
<protein>
    <submittedName>
        <fullName evidence="1">Uncharacterized protein</fullName>
    </submittedName>
</protein>